<dbReference type="InterPro" id="IPR036637">
    <property type="entry name" value="Phosphohistidine_dom_sf"/>
</dbReference>
<evidence type="ECO:0000313" key="2">
    <source>
        <dbReference type="EMBL" id="MCG4767449.1"/>
    </source>
</evidence>
<feature type="non-terminal residue" evidence="2">
    <location>
        <position position="1"/>
    </location>
</feature>
<dbReference type="RefSeq" id="WP_238033807.1">
    <property type="nucleotide sequence ID" value="NZ_JAKNFS010000142.1"/>
</dbReference>
<dbReference type="AlphaFoldDB" id="A0AAE3JUV4"/>
<dbReference type="SUPFAM" id="SSF52009">
    <property type="entry name" value="Phosphohistidine domain"/>
    <property type="match status" value="1"/>
</dbReference>
<proteinExistence type="predicted"/>
<evidence type="ECO:0000313" key="3">
    <source>
        <dbReference type="Proteomes" id="UP001199915"/>
    </source>
</evidence>
<dbReference type="Pfam" id="PF00391">
    <property type="entry name" value="PEP-utilizers"/>
    <property type="match status" value="1"/>
</dbReference>
<dbReference type="InterPro" id="IPR008279">
    <property type="entry name" value="PEP-util_enz_mobile_dom"/>
</dbReference>
<name>A0AAE3JUV4_9FIRM</name>
<protein>
    <submittedName>
        <fullName evidence="2">PEP-utilizing enzyme</fullName>
    </submittedName>
</protein>
<dbReference type="Gene3D" id="3.50.30.10">
    <property type="entry name" value="Phosphohistidine domain"/>
    <property type="match status" value="1"/>
</dbReference>
<dbReference type="GO" id="GO:0050242">
    <property type="term" value="F:pyruvate, phosphate dikinase activity"/>
    <property type="evidence" value="ECO:0007669"/>
    <property type="project" value="InterPro"/>
</dbReference>
<feature type="non-terminal residue" evidence="2">
    <location>
        <position position="76"/>
    </location>
</feature>
<dbReference type="Proteomes" id="UP001199915">
    <property type="component" value="Unassembled WGS sequence"/>
</dbReference>
<accession>A0AAE3JUV4</accession>
<dbReference type="InterPro" id="IPR010121">
    <property type="entry name" value="Pyruvate_phosphate_dikinase"/>
</dbReference>
<sequence>VILMRPETSPEDIEGMVASEAIVTTHGGMTSHAAVVARGMGKCCVTGCSNLNIDTENKVVTYHGQTLNEGDIISVD</sequence>
<evidence type="ECO:0000259" key="1">
    <source>
        <dbReference type="Pfam" id="PF00391"/>
    </source>
</evidence>
<organism evidence="2 3">
    <name type="scientific">Fusicatenibacter saccharivorans</name>
    <dbReference type="NCBI Taxonomy" id="1150298"/>
    <lineage>
        <taxon>Bacteria</taxon>
        <taxon>Bacillati</taxon>
        <taxon>Bacillota</taxon>
        <taxon>Clostridia</taxon>
        <taxon>Lachnospirales</taxon>
        <taxon>Lachnospiraceae</taxon>
        <taxon>Fusicatenibacter</taxon>
    </lineage>
</organism>
<feature type="domain" description="PEP-utilising enzyme mobile" evidence="1">
    <location>
        <begin position="1"/>
        <end position="76"/>
    </location>
</feature>
<comment type="caution">
    <text evidence="2">The sequence shown here is derived from an EMBL/GenBank/DDBJ whole genome shotgun (WGS) entry which is preliminary data.</text>
</comment>
<dbReference type="InterPro" id="IPR018274">
    <property type="entry name" value="PEP_util_AS"/>
</dbReference>
<reference evidence="2" key="1">
    <citation type="submission" date="2022-01" db="EMBL/GenBank/DDBJ databases">
        <title>Collection of gut derived symbiotic bacterial strains cultured from healthy donors.</title>
        <authorList>
            <person name="Lin H."/>
            <person name="Kohout C."/>
            <person name="Waligurski E."/>
            <person name="Pamer E.G."/>
        </authorList>
    </citation>
    <scope>NUCLEOTIDE SEQUENCE</scope>
    <source>
        <strain evidence="2">DFI.5.49</strain>
    </source>
</reference>
<dbReference type="PANTHER" id="PTHR22931">
    <property type="entry name" value="PHOSPHOENOLPYRUVATE DIKINASE-RELATED"/>
    <property type="match status" value="1"/>
</dbReference>
<gene>
    <name evidence="2" type="ORF">L0N21_18435</name>
</gene>
<dbReference type="PROSITE" id="PS00370">
    <property type="entry name" value="PEP_ENZYMES_PHOS_SITE"/>
    <property type="match status" value="1"/>
</dbReference>
<dbReference type="EMBL" id="JAKNFS010000142">
    <property type="protein sequence ID" value="MCG4767449.1"/>
    <property type="molecule type" value="Genomic_DNA"/>
</dbReference>
<dbReference type="PANTHER" id="PTHR22931:SF9">
    <property type="entry name" value="PYRUVATE, PHOSPHATE DIKINASE 1, CHLOROPLASTIC"/>
    <property type="match status" value="1"/>
</dbReference>